<keyword evidence="8" id="KW-1185">Reference proteome</keyword>
<keyword evidence="4 6" id="KW-0238">DNA-binding</keyword>
<dbReference type="PANTHER" id="PTHR33217:SF8">
    <property type="entry name" value="MUTATOR FAMILY TRANSPOSASE"/>
    <property type="match status" value="1"/>
</dbReference>
<dbReference type="InterPro" id="IPR001207">
    <property type="entry name" value="Transposase_mutator"/>
</dbReference>
<keyword evidence="3 6" id="KW-0815">Transposition</keyword>
<dbReference type="OrthoDB" id="338337at2"/>
<comment type="caution">
    <text evidence="7">The sequence shown here is derived from an EMBL/GenBank/DDBJ whole genome shotgun (WGS) entry which is preliminary data.</text>
</comment>
<dbReference type="GO" id="GO:0006313">
    <property type="term" value="P:DNA transposition"/>
    <property type="evidence" value="ECO:0007669"/>
    <property type="project" value="UniProtKB-UniRule"/>
</dbReference>
<evidence type="ECO:0000256" key="1">
    <source>
        <dbReference type="ARBA" id="ARBA00002190"/>
    </source>
</evidence>
<evidence type="ECO:0000256" key="2">
    <source>
        <dbReference type="ARBA" id="ARBA00010961"/>
    </source>
</evidence>
<protein>
    <recommendedName>
        <fullName evidence="6">Mutator family transposase</fullName>
    </recommendedName>
</protein>
<reference evidence="7" key="1">
    <citation type="journal article" date="2019" name="PLoS Negl. Trop. Dis.">
        <title>Revisiting the worldwide diversity of Leptospira species in the environment.</title>
        <authorList>
            <person name="Vincent A.T."/>
            <person name="Schiettekatte O."/>
            <person name="Bourhy P."/>
            <person name="Veyrier F.J."/>
            <person name="Picardeau M."/>
        </authorList>
    </citation>
    <scope>NUCLEOTIDE SEQUENCE [LARGE SCALE GENOMIC DNA]</scope>
    <source>
        <strain evidence="7">201400974</strain>
    </source>
</reference>
<gene>
    <name evidence="7" type="ORF">EHS11_00370</name>
</gene>
<comment type="function">
    <text evidence="1 6">Required for the transposition of the insertion element.</text>
</comment>
<dbReference type="GO" id="GO:0003677">
    <property type="term" value="F:DNA binding"/>
    <property type="evidence" value="ECO:0007669"/>
    <property type="project" value="UniProtKB-UniRule"/>
</dbReference>
<evidence type="ECO:0000256" key="3">
    <source>
        <dbReference type="ARBA" id="ARBA00022578"/>
    </source>
</evidence>
<dbReference type="PANTHER" id="PTHR33217">
    <property type="entry name" value="TRANSPOSASE FOR INSERTION SEQUENCE ELEMENT IS1081"/>
    <property type="match status" value="1"/>
</dbReference>
<keyword evidence="6" id="KW-0814">Transposable element</keyword>
<evidence type="ECO:0000313" key="7">
    <source>
        <dbReference type="EMBL" id="TGN16807.1"/>
    </source>
</evidence>
<accession>A0A4R9LTH3</accession>
<dbReference type="AlphaFoldDB" id="A0A4R9LTH3"/>
<evidence type="ECO:0000313" key="8">
    <source>
        <dbReference type="Proteomes" id="UP000298264"/>
    </source>
</evidence>
<dbReference type="GO" id="GO:0004803">
    <property type="term" value="F:transposase activity"/>
    <property type="evidence" value="ECO:0007669"/>
    <property type="project" value="UniProtKB-UniRule"/>
</dbReference>
<keyword evidence="5 6" id="KW-0233">DNA recombination</keyword>
<sequence>MSCLRESPSESKSSVQNAKKRNHKGKLFLRFLDLPLIRPVILIFCGFYKRDLKLTLGDLNLKIPRIRSGTQFRPAILPPHWKRIDKDYEELLIAMLSNGYSYAQIERSCKKPGLPFSKETLNDSLDFIAEKMDYYKNRPLDKEWIAVFIDACHSQMRDENRKNQKTVIFVACGIKRDETKEILGFWTLKGSENKGFWTDVFQDLIQRGATKILSIITDNFNVLDDVVKKLFPLAYRQLCMVHLARKIGETRNG</sequence>
<comment type="similarity">
    <text evidence="2 6">Belongs to the transposase mutator family.</text>
</comment>
<dbReference type="Pfam" id="PF00872">
    <property type="entry name" value="Transposase_mut"/>
    <property type="match status" value="1"/>
</dbReference>
<organism evidence="7 8">
    <name type="scientific">Leptospira ilyithenensis</name>
    <dbReference type="NCBI Taxonomy" id="2484901"/>
    <lineage>
        <taxon>Bacteria</taxon>
        <taxon>Pseudomonadati</taxon>
        <taxon>Spirochaetota</taxon>
        <taxon>Spirochaetia</taxon>
        <taxon>Leptospirales</taxon>
        <taxon>Leptospiraceae</taxon>
        <taxon>Leptospira</taxon>
    </lineage>
</organism>
<dbReference type="Proteomes" id="UP000298264">
    <property type="component" value="Unassembled WGS sequence"/>
</dbReference>
<name>A0A4R9LTH3_9LEPT</name>
<proteinExistence type="inferred from homology"/>
<evidence type="ECO:0000256" key="4">
    <source>
        <dbReference type="ARBA" id="ARBA00023125"/>
    </source>
</evidence>
<dbReference type="EMBL" id="RQHV01000001">
    <property type="protein sequence ID" value="TGN16807.1"/>
    <property type="molecule type" value="Genomic_DNA"/>
</dbReference>
<evidence type="ECO:0000256" key="6">
    <source>
        <dbReference type="RuleBase" id="RU365089"/>
    </source>
</evidence>
<evidence type="ECO:0000256" key="5">
    <source>
        <dbReference type="ARBA" id="ARBA00023172"/>
    </source>
</evidence>